<evidence type="ECO:0000256" key="9">
    <source>
        <dbReference type="ARBA" id="ARBA00022989"/>
    </source>
</evidence>
<dbReference type="InterPro" id="IPR033839">
    <property type="entry name" value="Lacticin_481_peptidase"/>
</dbReference>
<dbReference type="Gene3D" id="3.90.70.10">
    <property type="entry name" value="Cysteine proteinases"/>
    <property type="match status" value="1"/>
</dbReference>
<dbReference type="eggNOG" id="COG2274">
    <property type="taxonomic scope" value="Bacteria"/>
</dbReference>
<dbReference type="GO" id="GO:0015421">
    <property type="term" value="F:ABC-type oligopeptide transporter activity"/>
    <property type="evidence" value="ECO:0007669"/>
    <property type="project" value="TreeGrafter"/>
</dbReference>
<dbReference type="SUPFAM" id="SSF90123">
    <property type="entry name" value="ABC transporter transmembrane region"/>
    <property type="match status" value="1"/>
</dbReference>
<keyword evidence="6" id="KW-0378">Hydrolase</keyword>
<keyword evidence="9 11" id="KW-1133">Transmembrane helix</keyword>
<name>A0A089HX92_PAEDU</name>
<evidence type="ECO:0000259" key="13">
    <source>
        <dbReference type="PROSITE" id="PS50929"/>
    </source>
</evidence>
<evidence type="ECO:0000256" key="8">
    <source>
        <dbReference type="ARBA" id="ARBA00022840"/>
    </source>
</evidence>
<feature type="domain" description="ABC transmembrane type-1" evidence="13">
    <location>
        <begin position="161"/>
        <end position="441"/>
    </location>
</feature>
<evidence type="ECO:0000259" key="14">
    <source>
        <dbReference type="PROSITE" id="PS50990"/>
    </source>
</evidence>
<dbReference type="Proteomes" id="UP000029409">
    <property type="component" value="Chromosome"/>
</dbReference>
<keyword evidence="3" id="KW-1003">Cell membrane</keyword>
<evidence type="ECO:0000256" key="2">
    <source>
        <dbReference type="ARBA" id="ARBA00022448"/>
    </source>
</evidence>
<comment type="subcellular location">
    <subcellularLocation>
        <location evidence="1">Cell membrane</location>
        <topology evidence="1">Multi-pass membrane protein</topology>
    </subcellularLocation>
</comment>
<dbReference type="Pfam" id="PF00005">
    <property type="entry name" value="ABC_tran"/>
    <property type="match status" value="1"/>
</dbReference>
<evidence type="ECO:0000256" key="3">
    <source>
        <dbReference type="ARBA" id="ARBA00022475"/>
    </source>
</evidence>
<dbReference type="PANTHER" id="PTHR43394">
    <property type="entry name" value="ATP-DEPENDENT PERMEASE MDL1, MITOCHONDRIAL"/>
    <property type="match status" value="1"/>
</dbReference>
<evidence type="ECO:0000256" key="6">
    <source>
        <dbReference type="ARBA" id="ARBA00022801"/>
    </source>
</evidence>
<dbReference type="SMART" id="SM00382">
    <property type="entry name" value="AAA"/>
    <property type="match status" value="1"/>
</dbReference>
<dbReference type="GO" id="GO:0008234">
    <property type="term" value="F:cysteine-type peptidase activity"/>
    <property type="evidence" value="ECO:0007669"/>
    <property type="project" value="UniProtKB-KW"/>
</dbReference>
<keyword evidence="8" id="KW-0067">ATP-binding</keyword>
<dbReference type="GO" id="GO:0005524">
    <property type="term" value="F:ATP binding"/>
    <property type="evidence" value="ECO:0007669"/>
    <property type="project" value="UniProtKB-KW"/>
</dbReference>
<dbReference type="CDD" id="cd18555">
    <property type="entry name" value="ABC_6TM_T1SS_like"/>
    <property type="match status" value="1"/>
</dbReference>
<dbReference type="InterPro" id="IPR039421">
    <property type="entry name" value="Type_1_exporter"/>
</dbReference>
<protein>
    <submittedName>
        <fullName evidence="15">Peptidase C39</fullName>
    </submittedName>
</protein>
<dbReference type="InterPro" id="IPR011527">
    <property type="entry name" value="ABC1_TM_dom"/>
</dbReference>
<dbReference type="PANTHER" id="PTHR43394:SF1">
    <property type="entry name" value="ATP-BINDING CASSETTE SUB-FAMILY B MEMBER 10, MITOCHONDRIAL"/>
    <property type="match status" value="1"/>
</dbReference>
<accession>A0A089HX92</accession>
<feature type="transmembrane region" description="Helical" evidence="11">
    <location>
        <begin position="196"/>
        <end position="216"/>
    </location>
</feature>
<evidence type="ECO:0000256" key="1">
    <source>
        <dbReference type="ARBA" id="ARBA00004651"/>
    </source>
</evidence>
<dbReference type="PROSITE" id="PS50990">
    <property type="entry name" value="PEPTIDASE_C39"/>
    <property type="match status" value="1"/>
</dbReference>
<keyword evidence="4 11" id="KW-0812">Transmembrane</keyword>
<evidence type="ECO:0000259" key="12">
    <source>
        <dbReference type="PROSITE" id="PS50893"/>
    </source>
</evidence>
<feature type="domain" description="ABC transporter" evidence="12">
    <location>
        <begin position="474"/>
        <end position="707"/>
    </location>
</feature>
<evidence type="ECO:0000313" key="15">
    <source>
        <dbReference type="EMBL" id="AIQ14968.1"/>
    </source>
</evidence>
<dbReference type="InterPro" id="IPR003439">
    <property type="entry name" value="ABC_transporter-like_ATP-bd"/>
</dbReference>
<evidence type="ECO:0000256" key="10">
    <source>
        <dbReference type="ARBA" id="ARBA00023136"/>
    </source>
</evidence>
<dbReference type="EMBL" id="CP009288">
    <property type="protein sequence ID" value="AIQ14968.1"/>
    <property type="molecule type" value="Genomic_DNA"/>
</dbReference>
<dbReference type="AlphaFoldDB" id="A0A089HX92"/>
<keyword evidence="7" id="KW-0788">Thiol protease</keyword>
<feature type="transmembrane region" description="Helical" evidence="11">
    <location>
        <begin position="159"/>
        <end position="184"/>
    </location>
</feature>
<dbReference type="GO" id="GO:0005886">
    <property type="term" value="C:plasma membrane"/>
    <property type="evidence" value="ECO:0007669"/>
    <property type="project" value="UniProtKB-SubCell"/>
</dbReference>
<gene>
    <name evidence="15" type="ORF">PDUR_26150</name>
</gene>
<feature type="domain" description="Peptidase C39" evidence="14">
    <location>
        <begin position="11"/>
        <end position="130"/>
    </location>
</feature>
<dbReference type="MEROPS" id="C39.004"/>
<evidence type="ECO:0000256" key="5">
    <source>
        <dbReference type="ARBA" id="ARBA00022741"/>
    </source>
</evidence>
<dbReference type="InterPro" id="IPR005074">
    <property type="entry name" value="Peptidase_C39"/>
</dbReference>
<dbReference type="InterPro" id="IPR027417">
    <property type="entry name" value="P-loop_NTPase"/>
</dbReference>
<evidence type="ECO:0000256" key="7">
    <source>
        <dbReference type="ARBA" id="ARBA00022807"/>
    </source>
</evidence>
<keyword evidence="7" id="KW-0645">Protease</keyword>
<dbReference type="PROSITE" id="PS50893">
    <property type="entry name" value="ABC_TRANSPORTER_2"/>
    <property type="match status" value="1"/>
</dbReference>
<organism evidence="15 16">
    <name type="scientific">Paenibacillus durus</name>
    <name type="common">Paenibacillus azotofixans</name>
    <dbReference type="NCBI Taxonomy" id="44251"/>
    <lineage>
        <taxon>Bacteria</taxon>
        <taxon>Bacillati</taxon>
        <taxon>Bacillota</taxon>
        <taxon>Bacilli</taxon>
        <taxon>Bacillales</taxon>
        <taxon>Paenibacillaceae</taxon>
        <taxon>Paenibacillus</taxon>
    </lineage>
</organism>
<dbReference type="Gene3D" id="3.40.50.300">
    <property type="entry name" value="P-loop containing nucleotide triphosphate hydrolases"/>
    <property type="match status" value="1"/>
</dbReference>
<dbReference type="RefSeq" id="WP_036592999.1">
    <property type="nucleotide sequence ID" value="NZ_CP009288.1"/>
</dbReference>
<dbReference type="STRING" id="44251.PDUR_26150"/>
<evidence type="ECO:0000256" key="4">
    <source>
        <dbReference type="ARBA" id="ARBA00022692"/>
    </source>
</evidence>
<dbReference type="SUPFAM" id="SSF52540">
    <property type="entry name" value="P-loop containing nucleoside triphosphate hydrolases"/>
    <property type="match status" value="1"/>
</dbReference>
<dbReference type="FunFam" id="3.40.50.300:FF:000299">
    <property type="entry name" value="ABC transporter ATP-binding protein/permease"/>
    <property type="match status" value="1"/>
</dbReference>
<evidence type="ECO:0000256" key="11">
    <source>
        <dbReference type="SAM" id="Phobius"/>
    </source>
</evidence>
<feature type="transmembrane region" description="Helical" evidence="11">
    <location>
        <begin position="298"/>
        <end position="315"/>
    </location>
</feature>
<keyword evidence="10 11" id="KW-0472">Membrane</keyword>
<dbReference type="InterPro" id="IPR017871">
    <property type="entry name" value="ABC_transporter-like_CS"/>
</dbReference>
<dbReference type="Gene3D" id="1.20.1560.10">
    <property type="entry name" value="ABC transporter type 1, transmembrane domain"/>
    <property type="match status" value="1"/>
</dbReference>
<dbReference type="InterPro" id="IPR003593">
    <property type="entry name" value="AAA+_ATPase"/>
</dbReference>
<dbReference type="GO" id="GO:0016887">
    <property type="term" value="F:ATP hydrolysis activity"/>
    <property type="evidence" value="ECO:0007669"/>
    <property type="project" value="InterPro"/>
</dbReference>
<dbReference type="KEGG" id="pdu:PDUR_26150"/>
<proteinExistence type="predicted"/>
<dbReference type="OrthoDB" id="9762778at2"/>
<reference evidence="15 16" key="1">
    <citation type="submission" date="2014-08" db="EMBL/GenBank/DDBJ databases">
        <title>Comparative genomics of the Paenibacillus odorifer group.</title>
        <authorList>
            <person name="den Bakker H.C."/>
            <person name="Tsai Y.-C."/>
            <person name="Martin N."/>
            <person name="Korlach J."/>
            <person name="Wiedmann M."/>
        </authorList>
    </citation>
    <scope>NUCLEOTIDE SEQUENCE [LARGE SCALE GENOMIC DNA]</scope>
    <source>
        <strain evidence="15 16">DSM 1735</strain>
    </source>
</reference>
<dbReference type="InterPro" id="IPR036640">
    <property type="entry name" value="ABC1_TM_sf"/>
</dbReference>
<feature type="transmembrane region" description="Helical" evidence="11">
    <location>
        <begin position="382"/>
        <end position="405"/>
    </location>
</feature>
<dbReference type="CDD" id="cd02425">
    <property type="entry name" value="Peptidase_C39F"/>
    <property type="match status" value="1"/>
</dbReference>
<keyword evidence="5" id="KW-0547">Nucleotide-binding</keyword>
<dbReference type="PROSITE" id="PS00211">
    <property type="entry name" value="ABC_TRANSPORTER_1"/>
    <property type="match status" value="1"/>
</dbReference>
<feature type="transmembrane region" description="Helical" evidence="11">
    <location>
        <begin position="274"/>
        <end position="292"/>
    </location>
</feature>
<sequence>MFINRTPFVEQMQQTECGICCISMVAGKYNAHKTLRELRNMAGIGRDGVTLYTMRNTAVRLGFKAKVFRAELHQLSQLRLPVIAHWNENHYVVIDKINKNSIKIIDPAVGRQTISYEEFQKSYNFIVLEMTPTEQVVPQKRVSVWGKFLKYLMEIPKKVTIVIIIAIIYQLGTLGMPILVQYLIDNIITANKFQLLSIFMVSVIFLTIVQGFVQFFRGKFIIVLNNTLDKRMMQHFFSHILKLPYQFFQLRSFGDLLFRASSLRIIREMLSSKLVLGLLDFSAITFITIYMLNKSLVLTSLVVGLSLLNVLMLILTKRRLKEVNQDEILKTSQLQSYQTEFLYGIFGIKTAGIEKETYHRWASFLDQLIQAYKNKEGFMNMIASLSGTLQMMSPLLVLWIGAMLVFNNQLSLGELIAFYSLSNNFFSMSGSIVQTINSFMLTGAYLERVQDVLDEPLEHTDDDKESITEFKGNIRLDNVSFRYSEHSDWVVKDISLDIVSGQKIAIVGQSGAGKSTLAKLILGLYMPSNGKVYFDGKDIRELNLSALRKQIGVVPQDVSLFNRSIKDNISLYKEDVSLEEIQSVTKMAEIYEDIVRMPMGFNTMVSELGMNISGGQRQRIALARALLNKPSVILLDEATSSLDHQNEKRIDHFLRRLKCTRVVIAHKLTTIMDSDLIIVMENGEITALGTHHDLLKKSEFYAEFYAKFQEHAYSPV</sequence>
<keyword evidence="2" id="KW-0813">Transport</keyword>
<dbReference type="GO" id="GO:0006508">
    <property type="term" value="P:proteolysis"/>
    <property type="evidence" value="ECO:0007669"/>
    <property type="project" value="InterPro"/>
</dbReference>
<dbReference type="Pfam" id="PF00664">
    <property type="entry name" value="ABC_membrane"/>
    <property type="match status" value="1"/>
</dbReference>
<dbReference type="PROSITE" id="PS50929">
    <property type="entry name" value="ABC_TM1F"/>
    <property type="match status" value="1"/>
</dbReference>
<dbReference type="Pfam" id="PF03412">
    <property type="entry name" value="Peptidase_C39"/>
    <property type="match status" value="1"/>
</dbReference>
<evidence type="ECO:0000313" key="16">
    <source>
        <dbReference type="Proteomes" id="UP000029409"/>
    </source>
</evidence>
<keyword evidence="16" id="KW-1185">Reference proteome</keyword>